<feature type="transmembrane region" description="Helical" evidence="1">
    <location>
        <begin position="191"/>
        <end position="213"/>
    </location>
</feature>
<dbReference type="RefSeq" id="WP_274053640.1">
    <property type="nucleotide sequence ID" value="NZ_CP059693.1"/>
</dbReference>
<protein>
    <submittedName>
        <fullName evidence="2">Uncharacterized protein</fullName>
    </submittedName>
</protein>
<feature type="transmembrane region" description="Helical" evidence="1">
    <location>
        <begin position="340"/>
        <end position="359"/>
    </location>
</feature>
<feature type="transmembrane region" description="Helical" evidence="1">
    <location>
        <begin position="42"/>
        <end position="64"/>
    </location>
</feature>
<proteinExistence type="predicted"/>
<evidence type="ECO:0000256" key="1">
    <source>
        <dbReference type="SAM" id="Phobius"/>
    </source>
</evidence>
<evidence type="ECO:0000313" key="2">
    <source>
        <dbReference type="EMBL" id="WDE13286.1"/>
    </source>
</evidence>
<name>A0ABY7VJQ2_9GAMM</name>
<feature type="transmembrane region" description="Helical" evidence="1">
    <location>
        <begin position="225"/>
        <end position="244"/>
    </location>
</feature>
<feature type="transmembrane region" description="Helical" evidence="1">
    <location>
        <begin position="365"/>
        <end position="385"/>
    </location>
</feature>
<keyword evidence="1" id="KW-0812">Transmembrane</keyword>
<evidence type="ECO:0000313" key="3">
    <source>
        <dbReference type="Proteomes" id="UP001215231"/>
    </source>
</evidence>
<accession>A0ABY7VJQ2</accession>
<dbReference type="Proteomes" id="UP001215231">
    <property type="component" value="Chromosome"/>
</dbReference>
<feature type="transmembrane region" description="Helical" evidence="1">
    <location>
        <begin position="109"/>
        <end position="129"/>
    </location>
</feature>
<sequence length="392" mass="45305">MKPYADYFNWEGMLLAGLYALLLLFILWGISARLLNNQRERIITCIGFIFLCLFSAFAACSSLFPYFPDTIMFAELVELNENHHQALGVILYFMVSLPLRLISFFQIEVYLVFQQFIFVLALLFLWQAWKIHSQQKNAYPGMYEIFFLLALLYPSTLLFITIPLREFIQILGFCIFLYGLAKFIYFNKLGWMVIGGVITLFVRPQLVIFYPFLILLAKHKNLLKLGIYGLAALPFAVLLFESIARYKFKVSWFAYVRNAGVKRYYDSGMTYGTVEWDNFGDVILDIPVLALQFILSPLPILHSVNPLNLLMLFLDLCFVLVVLFGAFSVKKSISGLHIKLFLFSAVLFSVWEFYIGGAVRHRYPLVLMLIPIAGMYYSIILSNLLSSRFSRK</sequence>
<keyword evidence="1" id="KW-1133">Transmembrane helix</keyword>
<organism evidence="2 3">
    <name type="scientific">Thalassomonas haliotis</name>
    <dbReference type="NCBI Taxonomy" id="485448"/>
    <lineage>
        <taxon>Bacteria</taxon>
        <taxon>Pseudomonadati</taxon>
        <taxon>Pseudomonadota</taxon>
        <taxon>Gammaproteobacteria</taxon>
        <taxon>Alteromonadales</taxon>
        <taxon>Colwelliaceae</taxon>
        <taxon>Thalassomonas</taxon>
    </lineage>
</organism>
<dbReference type="EMBL" id="CP059693">
    <property type="protein sequence ID" value="WDE13286.1"/>
    <property type="molecule type" value="Genomic_DNA"/>
</dbReference>
<feature type="transmembrane region" description="Helical" evidence="1">
    <location>
        <begin position="84"/>
        <end position="102"/>
    </location>
</feature>
<keyword evidence="1" id="KW-0472">Membrane</keyword>
<feature type="transmembrane region" description="Helical" evidence="1">
    <location>
        <begin position="167"/>
        <end position="185"/>
    </location>
</feature>
<feature type="transmembrane region" description="Helical" evidence="1">
    <location>
        <begin position="12"/>
        <end position="30"/>
    </location>
</feature>
<gene>
    <name evidence="2" type="ORF">H3N35_07555</name>
</gene>
<feature type="transmembrane region" description="Helical" evidence="1">
    <location>
        <begin position="307"/>
        <end position="328"/>
    </location>
</feature>
<keyword evidence="3" id="KW-1185">Reference proteome</keyword>
<reference evidence="2 3" key="1">
    <citation type="journal article" date="2022" name="Mar. Drugs">
        <title>Bioassay-Guided Fractionation Leads to the Detection of Cholic Acid Generated by the Rare Thalassomonas sp.</title>
        <authorList>
            <person name="Pheiffer F."/>
            <person name="Schneider Y.K."/>
            <person name="Hansen E.H."/>
            <person name="Andersen J.H."/>
            <person name="Isaksson J."/>
            <person name="Busche T."/>
            <person name="R C."/>
            <person name="Kalinowski J."/>
            <person name="Zyl L.V."/>
            <person name="Trindade M."/>
        </authorList>
    </citation>
    <scope>NUCLEOTIDE SEQUENCE [LARGE SCALE GENOMIC DNA]</scope>
    <source>
        <strain evidence="2 3">A5K-61T</strain>
    </source>
</reference>
<feature type="transmembrane region" description="Helical" evidence="1">
    <location>
        <begin position="141"/>
        <end position="160"/>
    </location>
</feature>